<sequence>MTSLRFRVARLGRYASDSELSEVHVAATPPQQAEMAQRRCTVTPLPCCTPLEQARVLSDCGRGASAGVVALAVVVAVRWHRQP</sequence>
<comment type="caution">
    <text evidence="1">The sequence shown here is derived from an EMBL/GenBank/DDBJ whole genome shotgun (WGS) entry which is preliminary data.</text>
</comment>
<evidence type="ECO:0000313" key="2">
    <source>
        <dbReference type="Proteomes" id="UP000186817"/>
    </source>
</evidence>
<name>A0A1Q9C1I8_SYMMI</name>
<proteinExistence type="predicted"/>
<protein>
    <submittedName>
        <fullName evidence="1">Uncharacterized protein</fullName>
    </submittedName>
</protein>
<accession>A0A1Q9C1I8</accession>
<reference evidence="1 2" key="1">
    <citation type="submission" date="2016-02" db="EMBL/GenBank/DDBJ databases">
        <title>Genome analysis of coral dinoflagellate symbionts highlights evolutionary adaptations to a symbiotic lifestyle.</title>
        <authorList>
            <person name="Aranda M."/>
            <person name="Li Y."/>
            <person name="Liew Y.J."/>
            <person name="Baumgarten S."/>
            <person name="Simakov O."/>
            <person name="Wilson M."/>
            <person name="Piel J."/>
            <person name="Ashoor H."/>
            <person name="Bougouffa S."/>
            <person name="Bajic V.B."/>
            <person name="Ryu T."/>
            <person name="Ravasi T."/>
            <person name="Bayer T."/>
            <person name="Micklem G."/>
            <person name="Kim H."/>
            <person name="Bhak J."/>
            <person name="Lajeunesse T.C."/>
            <person name="Voolstra C.R."/>
        </authorList>
    </citation>
    <scope>NUCLEOTIDE SEQUENCE [LARGE SCALE GENOMIC DNA]</scope>
    <source>
        <strain evidence="1 2">CCMP2467</strain>
    </source>
</reference>
<dbReference type="EMBL" id="LSRX01001926">
    <property type="protein sequence ID" value="OLP76770.1"/>
    <property type="molecule type" value="Genomic_DNA"/>
</dbReference>
<dbReference type="Proteomes" id="UP000186817">
    <property type="component" value="Unassembled WGS sequence"/>
</dbReference>
<evidence type="ECO:0000313" key="1">
    <source>
        <dbReference type="EMBL" id="OLP76770.1"/>
    </source>
</evidence>
<keyword evidence="2" id="KW-1185">Reference proteome</keyword>
<dbReference type="AlphaFoldDB" id="A0A1Q9C1I8"/>
<gene>
    <name evidence="1" type="ORF">AK812_SmicGene43254</name>
</gene>
<organism evidence="1 2">
    <name type="scientific">Symbiodinium microadriaticum</name>
    <name type="common">Dinoflagellate</name>
    <name type="synonym">Zooxanthella microadriatica</name>
    <dbReference type="NCBI Taxonomy" id="2951"/>
    <lineage>
        <taxon>Eukaryota</taxon>
        <taxon>Sar</taxon>
        <taxon>Alveolata</taxon>
        <taxon>Dinophyceae</taxon>
        <taxon>Suessiales</taxon>
        <taxon>Symbiodiniaceae</taxon>
        <taxon>Symbiodinium</taxon>
    </lineage>
</organism>